<gene>
    <name evidence="2" type="ORF">N495_05935</name>
</gene>
<dbReference type="CDD" id="cd13544">
    <property type="entry name" value="PBP2_Fbp_like_1"/>
    <property type="match status" value="1"/>
</dbReference>
<name>A0A0D1BTQ4_CLOBO</name>
<reference evidence="2 3" key="1">
    <citation type="submission" date="2014-06" db="EMBL/GenBank/DDBJ databases">
        <title>Genome characterization of distinct group I Clostridium botulinum lineages.</title>
        <authorList>
            <person name="Giordani F."/>
            <person name="Anselmo A."/>
            <person name="Fillo S."/>
            <person name="Palozzi A.M."/>
            <person name="Fortunato A."/>
            <person name="Gentile B."/>
            <person name="Ciammaruconi A."/>
            <person name="Anniballi F."/>
            <person name="De Medici D."/>
            <person name="Lista F."/>
        </authorList>
    </citation>
    <scope>NUCLEOTIDE SEQUENCE [LARGE SCALE GENOMIC DNA]</scope>
    <source>
        <strain evidence="2 3">B2 450</strain>
    </source>
</reference>
<dbReference type="GO" id="GO:0030976">
    <property type="term" value="F:thiamine pyrophosphate binding"/>
    <property type="evidence" value="ECO:0007669"/>
    <property type="project" value="TreeGrafter"/>
</dbReference>
<sequence length="348" mass="39063">MKKLRSIVSVFLIGILTLGLVACGSKKEETKNTEEKKDLKGSTIKIIATSEDYKPVFEKFTKETGIKVEFLSMSSGEVISRTKAEGGKPMADVWFGGGLDAFMDAKDSGLLEKYIPEESKDIKEEYKDKEGYWMGKGLTIVGFLVNKDVLKEKNLQVPKNWDDLVKPEYKNEILMSNPAVSGTNYAVVNALLQQKGKDEGWKYFENLNKNISYYSKRGKDPKLKTTAGEVAIGITYIDNSIVKLEKEKNMQVIYPEDGIPWVVEGMAIFKNASNLEGAKIFENWVLEKETQEELAKIDGKDGAMLVKPGVKGIDLKVPKDKLMKEDLSSFGKDRKEILDKWKAMIGNK</sequence>
<accession>A0A0D1BTQ4</accession>
<dbReference type="PIRSF" id="PIRSF002825">
    <property type="entry name" value="CfbpA"/>
    <property type="match status" value="1"/>
</dbReference>
<keyword evidence="1" id="KW-0732">Signal</keyword>
<dbReference type="RefSeq" id="WP_043031736.1">
    <property type="nucleotide sequence ID" value="NZ_JXSU01000007.1"/>
</dbReference>
<dbReference type="PROSITE" id="PS51257">
    <property type="entry name" value="PROKAR_LIPOPROTEIN"/>
    <property type="match status" value="1"/>
</dbReference>
<dbReference type="GO" id="GO:0015846">
    <property type="term" value="P:polyamine transport"/>
    <property type="evidence" value="ECO:0007669"/>
    <property type="project" value="InterPro"/>
</dbReference>
<dbReference type="PRINTS" id="PR00909">
    <property type="entry name" value="SPERMDNBNDNG"/>
</dbReference>
<organism evidence="2 3">
    <name type="scientific">Clostridium botulinum B2 450</name>
    <dbReference type="NCBI Taxonomy" id="1379739"/>
    <lineage>
        <taxon>Bacteria</taxon>
        <taxon>Bacillati</taxon>
        <taxon>Bacillota</taxon>
        <taxon>Clostridia</taxon>
        <taxon>Eubacteriales</taxon>
        <taxon>Clostridiaceae</taxon>
        <taxon>Clostridium</taxon>
    </lineage>
</organism>
<dbReference type="PANTHER" id="PTHR30006">
    <property type="entry name" value="THIAMINE-BINDING PERIPLASMIC PROTEIN-RELATED"/>
    <property type="match status" value="1"/>
</dbReference>
<evidence type="ECO:0000256" key="1">
    <source>
        <dbReference type="ARBA" id="ARBA00022729"/>
    </source>
</evidence>
<dbReference type="PATRIC" id="fig|1379739.3.peg.1516"/>
<dbReference type="GO" id="GO:0019808">
    <property type="term" value="F:polyamine binding"/>
    <property type="evidence" value="ECO:0007669"/>
    <property type="project" value="InterPro"/>
</dbReference>
<dbReference type="InterPro" id="IPR026045">
    <property type="entry name" value="Ferric-bd"/>
</dbReference>
<dbReference type="Pfam" id="PF13343">
    <property type="entry name" value="SBP_bac_6"/>
    <property type="match status" value="1"/>
</dbReference>
<protein>
    <submittedName>
        <fullName evidence="2">ABC transporter substrate-binding protein</fullName>
    </submittedName>
</protein>
<dbReference type="GO" id="GO:0015888">
    <property type="term" value="P:thiamine transport"/>
    <property type="evidence" value="ECO:0007669"/>
    <property type="project" value="TreeGrafter"/>
</dbReference>
<dbReference type="PANTHER" id="PTHR30006:SF2">
    <property type="entry name" value="ABC TRANSPORTER SUBSTRATE-BINDING PROTEIN"/>
    <property type="match status" value="1"/>
</dbReference>
<evidence type="ECO:0000313" key="2">
    <source>
        <dbReference type="EMBL" id="KIS23142.1"/>
    </source>
</evidence>
<comment type="caution">
    <text evidence="2">The sequence shown here is derived from an EMBL/GenBank/DDBJ whole genome shotgun (WGS) entry which is preliminary data.</text>
</comment>
<dbReference type="GO" id="GO:0030975">
    <property type="term" value="F:thiamine binding"/>
    <property type="evidence" value="ECO:0007669"/>
    <property type="project" value="TreeGrafter"/>
</dbReference>
<dbReference type="GO" id="GO:0030288">
    <property type="term" value="C:outer membrane-bounded periplasmic space"/>
    <property type="evidence" value="ECO:0007669"/>
    <property type="project" value="TreeGrafter"/>
</dbReference>
<dbReference type="Gene3D" id="3.40.190.10">
    <property type="entry name" value="Periplasmic binding protein-like II"/>
    <property type="match status" value="2"/>
</dbReference>
<dbReference type="OrthoDB" id="179400at2"/>
<proteinExistence type="predicted"/>
<dbReference type="SUPFAM" id="SSF53850">
    <property type="entry name" value="Periplasmic binding protein-like II"/>
    <property type="match status" value="1"/>
</dbReference>
<dbReference type="AlphaFoldDB" id="A0A0D1BTQ4"/>
<dbReference type="InterPro" id="IPR001188">
    <property type="entry name" value="Sperm_putr-bd"/>
</dbReference>
<evidence type="ECO:0000313" key="3">
    <source>
        <dbReference type="Proteomes" id="UP000032250"/>
    </source>
</evidence>
<dbReference type="Proteomes" id="UP000032250">
    <property type="component" value="Unassembled WGS sequence"/>
</dbReference>
<dbReference type="HOGENOM" id="CLU_026974_0_1_9"/>
<dbReference type="EMBL" id="JXSU01000007">
    <property type="protein sequence ID" value="KIS23142.1"/>
    <property type="molecule type" value="Genomic_DNA"/>
</dbReference>